<dbReference type="RefSeq" id="YP_009597398.1">
    <property type="nucleotide sequence ID" value="NC_041899.1"/>
</dbReference>
<dbReference type="GeneID" id="40073029"/>
<dbReference type="OrthoDB" id="25373at10239"/>
<protein>
    <submittedName>
        <fullName evidence="1">Uncharacterized protein</fullName>
    </submittedName>
</protein>
<evidence type="ECO:0000313" key="1">
    <source>
        <dbReference type="EMBL" id="APT41065.1"/>
    </source>
</evidence>
<organism evidence="1 2">
    <name type="scientific">Klebsiella phage vB_Kpn_IME260</name>
    <dbReference type="NCBI Taxonomy" id="1912318"/>
    <lineage>
        <taxon>Viruses</taxon>
        <taxon>Duplodnaviria</taxon>
        <taxon>Heunggongvirae</taxon>
        <taxon>Uroviricota</taxon>
        <taxon>Caudoviricetes</taxon>
        <taxon>Demerecviridae</taxon>
        <taxon>Sugarlandvirus</taxon>
        <taxon>Sugarlandvirus IME260</taxon>
    </lineage>
</organism>
<evidence type="ECO:0000313" key="2">
    <source>
        <dbReference type="Proteomes" id="UP000225617"/>
    </source>
</evidence>
<dbReference type="EMBL" id="KX845404">
    <property type="protein sequence ID" value="APT41065.1"/>
    <property type="molecule type" value="Genomic_DNA"/>
</dbReference>
<proteinExistence type="predicted"/>
<reference evidence="1" key="1">
    <citation type="submission" date="2017-01" db="EMBL/GenBank/DDBJ databases">
        <title>Complete Genome Sequence of two Novel Multi-drug resistant Klebsiella pneumoniae Phage vB_Kpn_IME260.</title>
        <authorList>
            <person name="Xing S."/>
            <person name="Pan X."/>
            <person name="Sun Q."/>
            <person name="Pei G."/>
            <person name="Mi Z."/>
            <person name="An X."/>
            <person name="Tong Y."/>
        </authorList>
    </citation>
    <scope>NUCLEOTIDE SEQUENCE [LARGE SCALE GENOMIC DNA]</scope>
</reference>
<accession>A0A1L6Z4Y7</accession>
<keyword evidence="2" id="KW-1185">Reference proteome</keyword>
<sequence>MAKKHVVVNFLEEDSGDCEYGCWNTGYGVEVMVDGKCVHRQEAWASCTNNSSVDFDVLAHVLQGIKTKKGYPVNADHIDFGDLSDYPESFLDLFT</sequence>
<name>A0A1L6Z4Y7_9CAUD</name>
<dbReference type="KEGG" id="vg:40073029"/>
<dbReference type="Proteomes" id="UP000225617">
    <property type="component" value="Segment"/>
</dbReference>